<gene>
    <name evidence="2" type="ORF">M427DRAFT_362434</name>
</gene>
<dbReference type="Proteomes" id="UP000070544">
    <property type="component" value="Unassembled WGS sequence"/>
</dbReference>
<accession>A0A139AAI7</accession>
<name>A0A139AAI7_GONPJ</name>
<evidence type="ECO:0000313" key="2">
    <source>
        <dbReference type="EMBL" id="KXS13699.1"/>
    </source>
</evidence>
<dbReference type="EMBL" id="KQ965775">
    <property type="protein sequence ID" value="KXS13699.1"/>
    <property type="molecule type" value="Genomic_DNA"/>
</dbReference>
<organism evidence="2 3">
    <name type="scientific">Gonapodya prolifera (strain JEL478)</name>
    <name type="common">Monoblepharis prolifera</name>
    <dbReference type="NCBI Taxonomy" id="1344416"/>
    <lineage>
        <taxon>Eukaryota</taxon>
        <taxon>Fungi</taxon>
        <taxon>Fungi incertae sedis</taxon>
        <taxon>Chytridiomycota</taxon>
        <taxon>Chytridiomycota incertae sedis</taxon>
        <taxon>Monoblepharidomycetes</taxon>
        <taxon>Monoblepharidales</taxon>
        <taxon>Gonapodyaceae</taxon>
        <taxon>Gonapodya</taxon>
    </lineage>
</organism>
<evidence type="ECO:0000256" key="1">
    <source>
        <dbReference type="SAM" id="MobiDB-lite"/>
    </source>
</evidence>
<evidence type="ECO:0000313" key="3">
    <source>
        <dbReference type="Proteomes" id="UP000070544"/>
    </source>
</evidence>
<dbReference type="AlphaFoldDB" id="A0A139AAI7"/>
<protein>
    <submittedName>
        <fullName evidence="2">Uncharacterized protein</fullName>
    </submittedName>
</protein>
<sequence>MPARILSPIKTRDTSTRNLRQKSPSEGYVKVPCATLRRCRFEYKVKTLSLYTKTRQSTPHNLSLFIAP</sequence>
<proteinExistence type="predicted"/>
<keyword evidence="3" id="KW-1185">Reference proteome</keyword>
<reference evidence="2 3" key="1">
    <citation type="journal article" date="2015" name="Genome Biol. Evol.">
        <title>Phylogenomic analyses indicate that early fungi evolved digesting cell walls of algal ancestors of land plants.</title>
        <authorList>
            <person name="Chang Y."/>
            <person name="Wang S."/>
            <person name="Sekimoto S."/>
            <person name="Aerts A.L."/>
            <person name="Choi C."/>
            <person name="Clum A."/>
            <person name="LaButti K.M."/>
            <person name="Lindquist E.A."/>
            <person name="Yee Ngan C."/>
            <person name="Ohm R.A."/>
            <person name="Salamov A.A."/>
            <person name="Grigoriev I.V."/>
            <person name="Spatafora J.W."/>
            <person name="Berbee M.L."/>
        </authorList>
    </citation>
    <scope>NUCLEOTIDE SEQUENCE [LARGE SCALE GENOMIC DNA]</scope>
    <source>
        <strain evidence="2 3">JEL478</strain>
    </source>
</reference>
<feature type="region of interest" description="Disordered" evidence="1">
    <location>
        <begin position="1"/>
        <end position="23"/>
    </location>
</feature>